<keyword evidence="2" id="KW-0964">Secreted</keyword>
<keyword evidence="7" id="KW-1185">Reference proteome</keyword>
<comment type="caution">
    <text evidence="6">The sequence shown here is derived from an EMBL/GenBank/DDBJ whole genome shotgun (WGS) entry which is preliminary data.</text>
</comment>
<dbReference type="InterPro" id="IPR050159">
    <property type="entry name" value="Kazal-type_SerProtInhib"/>
</dbReference>
<dbReference type="AlphaFoldDB" id="A0A7J8IDE8"/>
<accession>A0A7J8IDE8</accession>
<keyword evidence="3" id="KW-1015">Disulfide bond</keyword>
<proteinExistence type="predicted"/>
<evidence type="ECO:0000256" key="3">
    <source>
        <dbReference type="ARBA" id="ARBA00023157"/>
    </source>
</evidence>
<dbReference type="PANTHER" id="PTHR47499">
    <property type="entry name" value="SERINE PROTEASE INHIBITOR KAZAL-TYPE 7 SPINK7"/>
    <property type="match status" value="1"/>
</dbReference>
<comment type="subcellular location">
    <subcellularLocation>
        <location evidence="1">Secreted</location>
    </subcellularLocation>
</comment>
<evidence type="ECO:0000313" key="6">
    <source>
        <dbReference type="EMBL" id="KAF6482215.1"/>
    </source>
</evidence>
<reference evidence="6 7" key="1">
    <citation type="journal article" date="2020" name="Nature">
        <title>Six reference-quality genomes reveal evolution of bat adaptations.</title>
        <authorList>
            <person name="Jebb D."/>
            <person name="Huang Z."/>
            <person name="Pippel M."/>
            <person name="Hughes G.M."/>
            <person name="Lavrichenko K."/>
            <person name="Devanna P."/>
            <person name="Winkler S."/>
            <person name="Jermiin L.S."/>
            <person name="Skirmuntt E.C."/>
            <person name="Katzourakis A."/>
            <person name="Burkitt-Gray L."/>
            <person name="Ray D.A."/>
            <person name="Sullivan K.A.M."/>
            <person name="Roscito J.G."/>
            <person name="Kirilenko B.M."/>
            <person name="Davalos L.M."/>
            <person name="Corthals A.P."/>
            <person name="Power M.L."/>
            <person name="Jones G."/>
            <person name="Ransome R.D."/>
            <person name="Dechmann D.K.N."/>
            <person name="Locatelli A.G."/>
            <person name="Puechmaille S.J."/>
            <person name="Fedrigo O."/>
            <person name="Jarvis E.D."/>
            <person name="Hiller M."/>
            <person name="Vernes S.C."/>
            <person name="Myers E.W."/>
            <person name="Teeling E.C."/>
        </authorList>
    </citation>
    <scope>NUCLEOTIDE SEQUENCE [LARGE SCALE GENOMIC DNA]</scope>
    <source>
        <strain evidence="6">MMolMol1</strain>
        <tissue evidence="6">Muscle</tissue>
    </source>
</reference>
<evidence type="ECO:0000313" key="7">
    <source>
        <dbReference type="Proteomes" id="UP000550707"/>
    </source>
</evidence>
<dbReference type="EMBL" id="JACASF010000004">
    <property type="protein sequence ID" value="KAF6482215.1"/>
    <property type="molecule type" value="Genomic_DNA"/>
</dbReference>
<dbReference type="InterPro" id="IPR036058">
    <property type="entry name" value="Kazal_dom_sf"/>
</dbReference>
<dbReference type="GO" id="GO:0005576">
    <property type="term" value="C:extracellular region"/>
    <property type="evidence" value="ECO:0007669"/>
    <property type="project" value="UniProtKB-SubCell"/>
</dbReference>
<dbReference type="InParanoid" id="A0A7J8IDE8"/>
<feature type="signal peptide" evidence="4">
    <location>
        <begin position="1"/>
        <end position="27"/>
    </location>
</feature>
<sequence>MPGGKMAKSVPVLRSVLFFILIHRVLSGRRGWWPPYGNIMVQCPYKDVKEDLSGAGEIPDPCSGAYQPICGTDFQTYKNPCLLCIESLKTRGAVKYKHNGKC</sequence>
<dbReference type="PANTHER" id="PTHR47499:SF3">
    <property type="entry name" value="SERINE PROTEASE INHIBITOR KAZAL-TYPE 14"/>
    <property type="match status" value="1"/>
</dbReference>
<evidence type="ECO:0000256" key="1">
    <source>
        <dbReference type="ARBA" id="ARBA00004613"/>
    </source>
</evidence>
<dbReference type="Pfam" id="PF00050">
    <property type="entry name" value="Kazal_1"/>
    <property type="match status" value="1"/>
</dbReference>
<dbReference type="SUPFAM" id="SSF100895">
    <property type="entry name" value="Kazal-type serine protease inhibitors"/>
    <property type="match status" value="1"/>
</dbReference>
<dbReference type="InterPro" id="IPR002350">
    <property type="entry name" value="Kazal_dom"/>
</dbReference>
<protein>
    <submittedName>
        <fullName evidence="6">Putative serine peptidase inhibitor Kazal type 14 (Putative)</fullName>
    </submittedName>
</protein>
<evidence type="ECO:0000256" key="2">
    <source>
        <dbReference type="ARBA" id="ARBA00022525"/>
    </source>
</evidence>
<dbReference type="PROSITE" id="PS51465">
    <property type="entry name" value="KAZAL_2"/>
    <property type="match status" value="1"/>
</dbReference>
<organism evidence="6 7">
    <name type="scientific">Molossus molossus</name>
    <name type="common">Pallas' mastiff bat</name>
    <name type="synonym">Vespertilio molossus</name>
    <dbReference type="NCBI Taxonomy" id="27622"/>
    <lineage>
        <taxon>Eukaryota</taxon>
        <taxon>Metazoa</taxon>
        <taxon>Chordata</taxon>
        <taxon>Craniata</taxon>
        <taxon>Vertebrata</taxon>
        <taxon>Euteleostomi</taxon>
        <taxon>Mammalia</taxon>
        <taxon>Eutheria</taxon>
        <taxon>Laurasiatheria</taxon>
        <taxon>Chiroptera</taxon>
        <taxon>Yangochiroptera</taxon>
        <taxon>Molossidae</taxon>
        <taxon>Molossus</taxon>
    </lineage>
</organism>
<feature type="chain" id="PRO_5029613372" evidence="4">
    <location>
        <begin position="28"/>
        <end position="102"/>
    </location>
</feature>
<evidence type="ECO:0000256" key="4">
    <source>
        <dbReference type="SAM" id="SignalP"/>
    </source>
</evidence>
<dbReference type="Proteomes" id="UP000550707">
    <property type="component" value="Unassembled WGS sequence"/>
</dbReference>
<dbReference type="SMART" id="SM00280">
    <property type="entry name" value="KAZAL"/>
    <property type="match status" value="1"/>
</dbReference>
<evidence type="ECO:0000259" key="5">
    <source>
        <dbReference type="PROSITE" id="PS51465"/>
    </source>
</evidence>
<feature type="domain" description="Kazal-like" evidence="5">
    <location>
        <begin position="37"/>
        <end position="102"/>
    </location>
</feature>
<gene>
    <name evidence="6" type="ORF">HJG59_017296</name>
</gene>
<keyword evidence="4" id="KW-0732">Signal</keyword>
<dbReference type="Gene3D" id="3.30.60.30">
    <property type="match status" value="1"/>
</dbReference>
<name>A0A7J8IDE8_MOLMO</name>
<dbReference type="PROSITE" id="PS00282">
    <property type="entry name" value="KAZAL_1"/>
    <property type="match status" value="1"/>
</dbReference>